<dbReference type="AlphaFoldDB" id="A0A3S4GIK2"/>
<protein>
    <submittedName>
        <fullName evidence="1">Uncharacterized protein</fullName>
    </submittedName>
</protein>
<organism evidence="1 2">
    <name type="scientific">Devosia equisanguinis</name>
    <dbReference type="NCBI Taxonomy" id="2490941"/>
    <lineage>
        <taxon>Bacteria</taxon>
        <taxon>Pseudomonadati</taxon>
        <taxon>Pseudomonadota</taxon>
        <taxon>Alphaproteobacteria</taxon>
        <taxon>Hyphomicrobiales</taxon>
        <taxon>Devosiaceae</taxon>
        <taxon>Devosia</taxon>
    </lineage>
</organism>
<sequence>MSDPKTDPKPPFFDLVDTIKEARRHAKAFQKAALRREQLQQLYTLLDHLRFLIVSDPEGKKPLPDGRSPMSLSDLILTKLASPDFSMQKVRDRIAAGRPKMGDAERAGHEQRHLDVVKAHYDYWTDPKWLAEMGMDAATIDMLKTGNSPIQRTKLLVELVKNDIKLLEQEPWQRPDGLERLHELKWYEARALDDELRISLPNLSIPSTVRRNIPPATAKLNSEKRIAERLPQRVERATDPVRELHNALLEEGASNKRQSFAYYGAAAEFDGLEVNAKIEDVVITLTACIVAARKTGKGRIASYEQDAEIFRAVLRHIRECVATGQFK</sequence>
<reference evidence="1 2" key="1">
    <citation type="submission" date="2018-12" db="EMBL/GenBank/DDBJ databases">
        <authorList>
            <person name="Criscuolo A."/>
        </authorList>
    </citation>
    <scope>NUCLEOTIDE SEQUENCE [LARGE SCALE GENOMIC DNA]</scope>
    <source>
        <strain evidence="1">ACIP1116281</strain>
    </source>
</reference>
<name>A0A3S4GIK2_9HYPH</name>
<keyword evidence="2" id="KW-1185">Reference proteome</keyword>
<dbReference type="EMBL" id="UZWD01000017">
    <property type="protein sequence ID" value="VDS03887.1"/>
    <property type="molecule type" value="Genomic_DNA"/>
</dbReference>
<accession>A0A3S4GIK2</accession>
<proteinExistence type="predicted"/>
<gene>
    <name evidence="1" type="ORF">DEVEQU_01016</name>
</gene>
<dbReference type="Proteomes" id="UP000268844">
    <property type="component" value="Unassembled WGS sequence"/>
</dbReference>
<evidence type="ECO:0000313" key="2">
    <source>
        <dbReference type="Proteomes" id="UP000268844"/>
    </source>
</evidence>
<dbReference type="RefSeq" id="WP_126149485.1">
    <property type="nucleotide sequence ID" value="NZ_JBHTMH010000001.1"/>
</dbReference>
<evidence type="ECO:0000313" key="1">
    <source>
        <dbReference type="EMBL" id="VDS03887.1"/>
    </source>
</evidence>